<dbReference type="SFLD" id="SFLDF00283">
    <property type="entry name" value="L-lysine_2_3-aminomutase_(LAM"/>
    <property type="match status" value="1"/>
</dbReference>
<evidence type="ECO:0000256" key="12">
    <source>
        <dbReference type="ARBA" id="ARBA00023014"/>
    </source>
</evidence>
<evidence type="ECO:0000256" key="5">
    <source>
        <dbReference type="ARBA" id="ARBA00012144"/>
    </source>
</evidence>
<evidence type="ECO:0000313" key="18">
    <source>
        <dbReference type="Proteomes" id="UP000178082"/>
    </source>
</evidence>
<organism evidence="17 18">
    <name type="scientific">Candidatus Schekmanbacteria bacterium RIFCSPLOWO2_12_FULL_38_15</name>
    <dbReference type="NCBI Taxonomy" id="1817883"/>
    <lineage>
        <taxon>Bacteria</taxon>
        <taxon>Candidatus Schekmaniibacteriota</taxon>
    </lineage>
</organism>
<dbReference type="GO" id="GO:0050066">
    <property type="term" value="F:L-lysine 2,3-aminomutase activity"/>
    <property type="evidence" value="ECO:0007669"/>
    <property type="project" value="UniProtKB-EC"/>
</dbReference>
<dbReference type="InterPro" id="IPR025895">
    <property type="entry name" value="LAM_C_dom"/>
</dbReference>
<proteinExistence type="inferred from homology"/>
<comment type="similarity">
    <text evidence="4">Belongs to the radical SAM superfamily. KamA family.</text>
</comment>
<evidence type="ECO:0000256" key="3">
    <source>
        <dbReference type="ARBA" id="ARBA00001966"/>
    </source>
</evidence>
<dbReference type="GO" id="GO:0051539">
    <property type="term" value="F:4 iron, 4 sulfur cluster binding"/>
    <property type="evidence" value="ECO:0007669"/>
    <property type="project" value="UniProtKB-KW"/>
</dbReference>
<dbReference type="AlphaFoldDB" id="A0A1F7SGD1"/>
<feature type="modified residue" description="N6-(pyridoxal phosphate)lysine" evidence="14">
    <location>
        <position position="349"/>
    </location>
</feature>
<evidence type="ECO:0000259" key="16">
    <source>
        <dbReference type="PROSITE" id="PS51918"/>
    </source>
</evidence>
<keyword evidence="7" id="KW-0004">4Fe-4S</keyword>
<dbReference type="PANTHER" id="PTHR30538:SF0">
    <property type="entry name" value="L-LYSINE 2,3-AMINOMUTASE AQ_1632-RELATED"/>
    <property type="match status" value="1"/>
</dbReference>
<feature type="compositionally biased region" description="Basic and acidic residues" evidence="15">
    <location>
        <begin position="434"/>
        <end position="446"/>
    </location>
</feature>
<evidence type="ECO:0000256" key="13">
    <source>
        <dbReference type="ARBA" id="ARBA00023235"/>
    </source>
</evidence>
<dbReference type="InterPro" id="IPR007197">
    <property type="entry name" value="rSAM"/>
</dbReference>
<name>A0A1F7SGD1_9BACT</name>
<sequence>MDCSDRPIASEIEKVIKASYWKDVPDEEWNNWQWQIKNRLTAIEDLSRIIELSDEELAELKKVTERFKMSITPYFASLIDKNDPNCPIRKQAIPSKYELQKTRDNDPDPLDEDIDSPVPGLTHRYPDRALLITTDRCGTLCRHCTRKRSVGMKDIDKTKNELNAMIEYIKNTKTIRDVLLSGGDPLLISPLTLEFLLKSLRKIPHVEIIRIGTRIPVTLPQRITPELVEMISRYHPVWINTHFNHPKEITQECAQAIDLLLRSGIPVGSQTVLLKDVNDCPHIMKKLMHKLLMIRVRPYYIFQCDLSVGVEHFRTSVLKGIEIIEMLRGHTSGLGVPAFVIDGPGGMGKVPVMPNYLISYSEKGAVIRNYEGSITVYEEPKSKKFFCQKCGICKEQEWISREGVAKLFLSQTESLVPSGSERENRRKKISSKGIKKETCKEQKEKEKKPVQIPFSFVTRVQASAKQFL</sequence>
<protein>
    <recommendedName>
        <fullName evidence="6">L-lysine 2,3-aminomutase</fullName>
        <ecNumber evidence="5">5.4.3.2</ecNumber>
    </recommendedName>
</protein>
<dbReference type="PANTHER" id="PTHR30538">
    <property type="entry name" value="LYSINE 2,3-AMINOMUTASE-RELATED"/>
    <property type="match status" value="1"/>
</dbReference>
<feature type="region of interest" description="Disordered" evidence="15">
    <location>
        <begin position="97"/>
        <end position="118"/>
    </location>
</feature>
<dbReference type="Pfam" id="PF12544">
    <property type="entry name" value="LAM_C"/>
    <property type="match status" value="1"/>
</dbReference>
<evidence type="ECO:0000256" key="8">
    <source>
        <dbReference type="ARBA" id="ARBA00022691"/>
    </source>
</evidence>
<comment type="catalytic activity">
    <reaction evidence="1">
        <text>L-lysine = (3S)-3,6-diaminohexanoate</text>
        <dbReference type="Rhea" id="RHEA:19177"/>
        <dbReference type="ChEBI" id="CHEBI:32551"/>
        <dbReference type="ChEBI" id="CHEBI:57434"/>
        <dbReference type="EC" id="5.4.3.2"/>
    </reaction>
</comment>
<evidence type="ECO:0000256" key="10">
    <source>
        <dbReference type="ARBA" id="ARBA00022898"/>
    </source>
</evidence>
<dbReference type="SUPFAM" id="SSF102114">
    <property type="entry name" value="Radical SAM enzymes"/>
    <property type="match status" value="1"/>
</dbReference>
<feature type="region of interest" description="Disordered" evidence="15">
    <location>
        <begin position="419"/>
        <end position="446"/>
    </location>
</feature>
<dbReference type="SFLD" id="SFLDG01070">
    <property type="entry name" value="PLP-dependent"/>
    <property type="match status" value="1"/>
</dbReference>
<dbReference type="InterPro" id="IPR022459">
    <property type="entry name" value="Lysine_aminomutase"/>
</dbReference>
<evidence type="ECO:0000256" key="4">
    <source>
        <dbReference type="ARBA" id="ARBA00008703"/>
    </source>
</evidence>
<gene>
    <name evidence="17" type="ORF">A3G31_00250</name>
</gene>
<comment type="caution">
    <text evidence="17">The sequence shown here is derived from an EMBL/GenBank/DDBJ whole genome shotgun (WGS) entry which is preliminary data.</text>
</comment>
<dbReference type="CDD" id="cd01335">
    <property type="entry name" value="Radical_SAM"/>
    <property type="match status" value="1"/>
</dbReference>
<comment type="cofactor">
    <cofactor evidence="3">
        <name>[4Fe-4S] cluster</name>
        <dbReference type="ChEBI" id="CHEBI:49883"/>
    </cofactor>
</comment>
<accession>A0A1F7SGD1</accession>
<evidence type="ECO:0000256" key="7">
    <source>
        <dbReference type="ARBA" id="ARBA00022485"/>
    </source>
</evidence>
<dbReference type="Gene3D" id="6.20.120.40">
    <property type="match status" value="1"/>
</dbReference>
<evidence type="ECO:0000256" key="14">
    <source>
        <dbReference type="PIRSR" id="PIRSR603739-50"/>
    </source>
</evidence>
<keyword evidence="8" id="KW-0949">S-adenosyl-L-methionine</keyword>
<dbReference type="SFLD" id="SFLDS00029">
    <property type="entry name" value="Radical_SAM"/>
    <property type="match status" value="1"/>
</dbReference>
<evidence type="ECO:0000256" key="1">
    <source>
        <dbReference type="ARBA" id="ARBA00000911"/>
    </source>
</evidence>
<dbReference type="Gene3D" id="6.10.140.1170">
    <property type="match status" value="1"/>
</dbReference>
<dbReference type="Proteomes" id="UP000178082">
    <property type="component" value="Unassembled WGS sequence"/>
</dbReference>
<keyword evidence="13" id="KW-0413">Isomerase</keyword>
<keyword evidence="10 14" id="KW-0663">Pyridoxal phosphate</keyword>
<reference evidence="17 18" key="1">
    <citation type="journal article" date="2016" name="Nat. Commun.">
        <title>Thousands of microbial genomes shed light on interconnected biogeochemical processes in an aquifer system.</title>
        <authorList>
            <person name="Anantharaman K."/>
            <person name="Brown C.T."/>
            <person name="Hug L.A."/>
            <person name="Sharon I."/>
            <person name="Castelle C.J."/>
            <person name="Probst A.J."/>
            <person name="Thomas B.C."/>
            <person name="Singh A."/>
            <person name="Wilkins M.J."/>
            <person name="Karaoz U."/>
            <person name="Brodie E.L."/>
            <person name="Williams K.H."/>
            <person name="Hubbard S.S."/>
            <person name="Banfield J.F."/>
        </authorList>
    </citation>
    <scope>NUCLEOTIDE SEQUENCE [LARGE SCALE GENOMIC DNA]</scope>
</reference>
<feature type="domain" description="Radical SAM core" evidence="16">
    <location>
        <begin position="123"/>
        <end position="334"/>
    </location>
</feature>
<dbReference type="InterPro" id="IPR013785">
    <property type="entry name" value="Aldolase_TIM"/>
</dbReference>
<evidence type="ECO:0000313" key="17">
    <source>
        <dbReference type="EMBL" id="OGL52815.1"/>
    </source>
</evidence>
<keyword evidence="12" id="KW-0411">Iron-sulfur</keyword>
<dbReference type="NCBIfam" id="TIGR03820">
    <property type="entry name" value="lys_2_3_AblA"/>
    <property type="match status" value="1"/>
</dbReference>
<dbReference type="InterPro" id="IPR058240">
    <property type="entry name" value="rSAM_sf"/>
</dbReference>
<dbReference type="EMBL" id="MGDI01000029">
    <property type="protein sequence ID" value="OGL52815.1"/>
    <property type="molecule type" value="Genomic_DNA"/>
</dbReference>
<dbReference type="NCBIfam" id="TIGR00238">
    <property type="entry name" value="KamA family radical SAM protein"/>
    <property type="match status" value="1"/>
</dbReference>
<evidence type="ECO:0000256" key="15">
    <source>
        <dbReference type="SAM" id="MobiDB-lite"/>
    </source>
</evidence>
<evidence type="ECO:0000256" key="6">
    <source>
        <dbReference type="ARBA" id="ARBA00022363"/>
    </source>
</evidence>
<dbReference type="STRING" id="1817883.A3G31_00250"/>
<dbReference type="InterPro" id="IPR003739">
    <property type="entry name" value="Lys_aminomutase/Glu_NH3_mut"/>
</dbReference>
<evidence type="ECO:0000256" key="2">
    <source>
        <dbReference type="ARBA" id="ARBA00001933"/>
    </source>
</evidence>
<dbReference type="Pfam" id="PF04055">
    <property type="entry name" value="Radical_SAM"/>
    <property type="match status" value="1"/>
</dbReference>
<dbReference type="Gene3D" id="3.20.20.70">
    <property type="entry name" value="Aldolase class I"/>
    <property type="match status" value="1"/>
</dbReference>
<dbReference type="PROSITE" id="PS51918">
    <property type="entry name" value="RADICAL_SAM"/>
    <property type="match status" value="1"/>
</dbReference>
<evidence type="ECO:0000256" key="9">
    <source>
        <dbReference type="ARBA" id="ARBA00022723"/>
    </source>
</evidence>
<evidence type="ECO:0000256" key="11">
    <source>
        <dbReference type="ARBA" id="ARBA00023004"/>
    </source>
</evidence>
<keyword evidence="9" id="KW-0479">Metal-binding</keyword>
<keyword evidence="11" id="KW-0408">Iron</keyword>
<dbReference type="GO" id="GO:0046872">
    <property type="term" value="F:metal ion binding"/>
    <property type="evidence" value="ECO:0007669"/>
    <property type="project" value="UniProtKB-KW"/>
</dbReference>
<dbReference type="EC" id="5.4.3.2" evidence="5"/>
<comment type="cofactor">
    <cofactor evidence="2 14">
        <name>pyridoxal 5'-phosphate</name>
        <dbReference type="ChEBI" id="CHEBI:597326"/>
    </cofactor>
</comment>